<accession>A0ABQ1I6H4</accession>
<dbReference type="GO" id="GO:0005524">
    <property type="term" value="F:ATP binding"/>
    <property type="evidence" value="ECO:0007669"/>
    <property type="project" value="UniProtKB-KW"/>
</dbReference>
<reference evidence="3" key="1">
    <citation type="journal article" date="2019" name="Int. J. Syst. Evol. Microbiol.">
        <title>The Global Catalogue of Microorganisms (GCM) 10K type strain sequencing project: providing services to taxonomists for standard genome sequencing and annotation.</title>
        <authorList>
            <consortium name="The Broad Institute Genomics Platform"/>
            <consortium name="The Broad Institute Genome Sequencing Center for Infectious Disease"/>
            <person name="Wu L."/>
            <person name="Ma J."/>
        </authorList>
    </citation>
    <scope>NUCLEOTIDE SEQUENCE [LARGE SCALE GENOMIC DNA]</scope>
    <source>
        <strain evidence="3">CGMCC 1.10131</strain>
    </source>
</reference>
<protein>
    <submittedName>
        <fullName evidence="2">Peptide ABC transporter ATP-binding protein</fullName>
    </submittedName>
</protein>
<evidence type="ECO:0000259" key="1">
    <source>
        <dbReference type="Pfam" id="PF00497"/>
    </source>
</evidence>
<dbReference type="InterPro" id="IPR001638">
    <property type="entry name" value="Solute-binding_3/MltF_N"/>
</dbReference>
<keyword evidence="2" id="KW-0067">ATP-binding</keyword>
<comment type="caution">
    <text evidence="2">The sequence shown here is derived from an EMBL/GenBank/DDBJ whole genome shotgun (WGS) entry which is preliminary data.</text>
</comment>
<dbReference type="Gene3D" id="3.40.190.10">
    <property type="entry name" value="Periplasmic binding protein-like II"/>
    <property type="match status" value="2"/>
</dbReference>
<dbReference type="EMBL" id="BMDY01000025">
    <property type="protein sequence ID" value="GGB17838.1"/>
    <property type="molecule type" value="Genomic_DNA"/>
</dbReference>
<dbReference type="Proteomes" id="UP000651977">
    <property type="component" value="Unassembled WGS sequence"/>
</dbReference>
<name>A0ABQ1I6H4_9ALTE</name>
<keyword evidence="3" id="KW-1185">Reference proteome</keyword>
<proteinExistence type="predicted"/>
<keyword evidence="2" id="KW-0547">Nucleotide-binding</keyword>
<organism evidence="2 3">
    <name type="scientific">Agarivorans gilvus</name>
    <dbReference type="NCBI Taxonomy" id="680279"/>
    <lineage>
        <taxon>Bacteria</taxon>
        <taxon>Pseudomonadati</taxon>
        <taxon>Pseudomonadota</taxon>
        <taxon>Gammaproteobacteria</taxon>
        <taxon>Alteromonadales</taxon>
        <taxon>Alteromonadaceae</taxon>
        <taxon>Agarivorans</taxon>
    </lineage>
</organism>
<dbReference type="SUPFAM" id="SSF53850">
    <property type="entry name" value="Periplasmic binding protein-like II"/>
    <property type="match status" value="1"/>
</dbReference>
<sequence>MVTEQWPPFNYQEDGQLKGFSVELVQQMMAVMNSNYPINILPSMRTTRVLASRPNTLMFSLFRTPDREDKYKWIGPLVETEVYFYKRKDSNIKTDTLEDLKRLDRVGTRHAGIIVQRLRKLGFNNLDSTATSSMQIYKMLSIGRFDVAISDSDLGVMYNLDKLNIDSSTLEKIPLLIFKSELYLAANKSLPDDEVQRWQAALDRLKSNGDHQKLLDKYLNP</sequence>
<dbReference type="PANTHER" id="PTHR38834:SF3">
    <property type="entry name" value="SOLUTE-BINDING PROTEIN FAMILY 3_N-TERMINAL DOMAIN-CONTAINING PROTEIN"/>
    <property type="match status" value="1"/>
</dbReference>
<dbReference type="PANTHER" id="PTHR38834">
    <property type="entry name" value="PERIPLASMIC SUBSTRATE BINDING PROTEIN FAMILY 3"/>
    <property type="match status" value="1"/>
</dbReference>
<evidence type="ECO:0000313" key="3">
    <source>
        <dbReference type="Proteomes" id="UP000651977"/>
    </source>
</evidence>
<evidence type="ECO:0000313" key="2">
    <source>
        <dbReference type="EMBL" id="GGB17838.1"/>
    </source>
</evidence>
<feature type="domain" description="Solute-binding protein family 3/N-terminal" evidence="1">
    <location>
        <begin position="2"/>
        <end position="220"/>
    </location>
</feature>
<dbReference type="Pfam" id="PF00497">
    <property type="entry name" value="SBP_bac_3"/>
    <property type="match status" value="1"/>
</dbReference>
<gene>
    <name evidence="2" type="ORF">GCM10007414_34070</name>
</gene>